<evidence type="ECO:0000313" key="3">
    <source>
        <dbReference type="Proteomes" id="UP000032534"/>
    </source>
</evidence>
<dbReference type="Proteomes" id="UP000032534">
    <property type="component" value="Unassembled WGS sequence"/>
</dbReference>
<comment type="caution">
    <text evidence="2">The sequence shown here is derived from an EMBL/GenBank/DDBJ whole genome shotgun (WGS) entry which is preliminary data.</text>
</comment>
<dbReference type="SUPFAM" id="SSF55804">
    <property type="entry name" value="Phoshotransferase/anion transport protein"/>
    <property type="match status" value="1"/>
</dbReference>
<dbReference type="InterPro" id="IPR051541">
    <property type="entry name" value="PTS_SugarTrans_NitroReg"/>
</dbReference>
<keyword evidence="3" id="KW-1185">Reference proteome</keyword>
<evidence type="ECO:0000259" key="1">
    <source>
        <dbReference type="PROSITE" id="PS51094"/>
    </source>
</evidence>
<dbReference type="PANTHER" id="PTHR47738:SF3">
    <property type="entry name" value="PHOSPHOTRANSFERASE SYSTEM MANNITOL_FRUCTOSE-SPECIFIC IIA DOMAIN CONTAINING PROTEIN"/>
    <property type="match status" value="1"/>
</dbReference>
<dbReference type="AlphaFoldDB" id="A0A0D7WXL7"/>
<reference evidence="2 3" key="1">
    <citation type="submission" date="2014-11" db="EMBL/GenBank/DDBJ databases">
        <title>Draft Genome Sequences of Paenibacillus polymyxa NRRL B-30509 and Paenibacillus terrae NRRL B-30644, Strains from a Poultry Environment that Produce Tridecaptin A and Paenicidins.</title>
        <authorList>
            <person name="van Belkum M.J."/>
            <person name="Lohans C.T."/>
            <person name="Vederas J.C."/>
        </authorList>
    </citation>
    <scope>NUCLEOTIDE SEQUENCE [LARGE SCALE GENOMIC DNA]</scope>
    <source>
        <strain evidence="2 3">NRRL B-30644</strain>
    </source>
</reference>
<accession>A0A0D7WXL7</accession>
<dbReference type="Pfam" id="PF00359">
    <property type="entry name" value="PTS_EIIA_2"/>
    <property type="match status" value="1"/>
</dbReference>
<proteinExistence type="predicted"/>
<organism evidence="2 3">
    <name type="scientific">Paenibacillus terrae</name>
    <dbReference type="NCBI Taxonomy" id="159743"/>
    <lineage>
        <taxon>Bacteria</taxon>
        <taxon>Bacillati</taxon>
        <taxon>Bacillota</taxon>
        <taxon>Bacilli</taxon>
        <taxon>Bacillales</taxon>
        <taxon>Paenibacillaceae</taxon>
        <taxon>Paenibacillus</taxon>
    </lineage>
</organism>
<sequence length="157" mass="17840">MSAKTINGLVFDQDLIQLHARYDSREELIKSFGKMIEEKNYAKKGYTESLLQREIEYPTGINMGTIGIAIPHTNKEFVNETAIAVAVLDNSIEFEDMGGSDETVNAEIVMVLVVKNPKMHISFLKNLTSLFQEEKFVKRFQNATNPDEIEEILLKLL</sequence>
<dbReference type="PANTHER" id="PTHR47738">
    <property type="entry name" value="PTS SYSTEM FRUCTOSE-LIKE EIIA COMPONENT-RELATED"/>
    <property type="match status" value="1"/>
</dbReference>
<feature type="domain" description="PTS EIIA type-2" evidence="1">
    <location>
        <begin position="9"/>
        <end position="156"/>
    </location>
</feature>
<dbReference type="RefSeq" id="WP_044647955.1">
    <property type="nucleotide sequence ID" value="NZ_JTHP01000050.1"/>
</dbReference>
<dbReference type="InterPro" id="IPR002178">
    <property type="entry name" value="PTS_EIIA_type-2_dom"/>
</dbReference>
<evidence type="ECO:0000313" key="2">
    <source>
        <dbReference type="EMBL" id="KJD43734.1"/>
    </source>
</evidence>
<dbReference type="EMBL" id="JTHP01000050">
    <property type="protein sequence ID" value="KJD43734.1"/>
    <property type="molecule type" value="Genomic_DNA"/>
</dbReference>
<name>A0A0D7WXL7_9BACL</name>
<gene>
    <name evidence="2" type="ORF">QD47_20955</name>
</gene>
<dbReference type="Gene3D" id="3.40.930.10">
    <property type="entry name" value="Mannitol-specific EII, Chain A"/>
    <property type="match status" value="1"/>
</dbReference>
<dbReference type="CDD" id="cd00211">
    <property type="entry name" value="PTS_IIA_fru"/>
    <property type="match status" value="1"/>
</dbReference>
<dbReference type="OrthoDB" id="370976at2"/>
<protein>
    <recommendedName>
        <fullName evidence="1">PTS EIIA type-2 domain-containing protein</fullName>
    </recommendedName>
</protein>
<dbReference type="InterPro" id="IPR016152">
    <property type="entry name" value="PTrfase/Anion_transptr"/>
</dbReference>
<dbReference type="PATRIC" id="fig|159743.3.peg.4655"/>
<dbReference type="PROSITE" id="PS51094">
    <property type="entry name" value="PTS_EIIA_TYPE_2"/>
    <property type="match status" value="1"/>
</dbReference>